<accession>A0A1Z3LXF9</accession>
<proteinExistence type="predicted"/>
<dbReference type="STRING" id="293.GCA_000988015_02607"/>
<reference evidence="2 3" key="1">
    <citation type="submission" date="2017-06" db="EMBL/GenBank/DDBJ databases">
        <title>Biodegradation of gentamicin by bacterial consortia AMQD4 in synthetic medium and raw gentamicin sewage.</title>
        <authorList>
            <person name="Chang H."/>
            <person name="Feng Y."/>
            <person name="Li Z."/>
            <person name="Xue J."/>
            <person name="Cheng D."/>
        </authorList>
    </citation>
    <scope>NUCLEOTIDE SEQUENCE [LARGE SCALE GENOMIC DNA]</scope>
    <source>
        <strain evidence="2 3">BZC3</strain>
    </source>
</reference>
<sequence length="256" mass="28080">MSANLCNRYAGLAARVYDLDKPIGRSFGDVEFYTRRLEICDGPVLEPAVGSGRVLVPLLEAGFDVTGFDASAAMLDLCRAACEARGLRAELSVARFDDFFYATPFGAVVLPAGSFQLIATAQEGLAALKRFHDHLQPGGRLILDLDPVSAVLAPPGPTRRWTDANGDLLTLAEERIDSDLLNQTVVSHLRYDLWTDGRLSASELELFALRWWSVEEMRLALGAAGFVDVIVSGGYEHGRLPRREDDVITFEARRPL</sequence>
<dbReference type="InterPro" id="IPR041698">
    <property type="entry name" value="Methyltransf_25"/>
</dbReference>
<evidence type="ECO:0000313" key="2">
    <source>
        <dbReference type="EMBL" id="ASD26878.1"/>
    </source>
</evidence>
<dbReference type="Proteomes" id="UP000197024">
    <property type="component" value="Chromosome"/>
</dbReference>
<dbReference type="Gene3D" id="3.40.50.150">
    <property type="entry name" value="Vaccinia Virus protein VP39"/>
    <property type="match status" value="1"/>
</dbReference>
<dbReference type="SUPFAM" id="SSF53335">
    <property type="entry name" value="S-adenosyl-L-methionine-dependent methyltransferases"/>
    <property type="match status" value="1"/>
</dbReference>
<dbReference type="GO" id="GO:0032259">
    <property type="term" value="P:methylation"/>
    <property type="evidence" value="ECO:0007669"/>
    <property type="project" value="UniProtKB-KW"/>
</dbReference>
<dbReference type="CDD" id="cd02440">
    <property type="entry name" value="AdoMet_MTases"/>
    <property type="match status" value="1"/>
</dbReference>
<name>A0A1Z3LXF9_BREDI</name>
<dbReference type="RefSeq" id="WP_088410728.1">
    <property type="nucleotide sequence ID" value="NZ_CP021995.1"/>
</dbReference>
<dbReference type="EMBL" id="CP021995">
    <property type="protein sequence ID" value="ASD26878.1"/>
    <property type="molecule type" value="Genomic_DNA"/>
</dbReference>
<dbReference type="InterPro" id="IPR029063">
    <property type="entry name" value="SAM-dependent_MTases_sf"/>
</dbReference>
<dbReference type="AlphaFoldDB" id="A0A1Z3LXF9"/>
<keyword evidence="2" id="KW-0808">Transferase</keyword>
<organism evidence="2 3">
    <name type="scientific">Brevundimonas diminuta</name>
    <name type="common">Pseudomonas diminuta</name>
    <dbReference type="NCBI Taxonomy" id="293"/>
    <lineage>
        <taxon>Bacteria</taxon>
        <taxon>Pseudomonadati</taxon>
        <taxon>Pseudomonadota</taxon>
        <taxon>Alphaproteobacteria</taxon>
        <taxon>Caulobacterales</taxon>
        <taxon>Caulobacteraceae</taxon>
        <taxon>Brevundimonas</taxon>
    </lineage>
</organism>
<reference evidence="2 3" key="2">
    <citation type="submission" date="2017-06" db="EMBL/GenBank/DDBJ databases">
        <authorList>
            <person name="Kim H.J."/>
            <person name="Triplett B.A."/>
        </authorList>
    </citation>
    <scope>NUCLEOTIDE SEQUENCE [LARGE SCALE GENOMIC DNA]</scope>
    <source>
        <strain evidence="2 3">BZC3</strain>
    </source>
</reference>
<evidence type="ECO:0000313" key="3">
    <source>
        <dbReference type="Proteomes" id="UP000197024"/>
    </source>
</evidence>
<dbReference type="Pfam" id="PF13649">
    <property type="entry name" value="Methyltransf_25"/>
    <property type="match status" value="1"/>
</dbReference>
<dbReference type="GO" id="GO:0008168">
    <property type="term" value="F:methyltransferase activity"/>
    <property type="evidence" value="ECO:0007669"/>
    <property type="project" value="UniProtKB-KW"/>
</dbReference>
<keyword evidence="2" id="KW-0489">Methyltransferase</keyword>
<gene>
    <name evidence="2" type="ORF">CD943_08220</name>
</gene>
<protein>
    <submittedName>
        <fullName evidence="2">SAM-dependent methyltransferase</fullName>
    </submittedName>
</protein>
<dbReference type="Gene3D" id="2.20.130.10">
    <property type="entry name" value="CAC2371-like domains"/>
    <property type="match status" value="1"/>
</dbReference>
<feature type="domain" description="Methyltransferase" evidence="1">
    <location>
        <begin position="44"/>
        <end position="139"/>
    </location>
</feature>
<evidence type="ECO:0000259" key="1">
    <source>
        <dbReference type="Pfam" id="PF13649"/>
    </source>
</evidence>